<protein>
    <submittedName>
        <fullName evidence="11">Uncharacterized protein LOC104608649 isoform X1</fullName>
    </submittedName>
</protein>
<feature type="transmembrane region" description="Helical" evidence="8">
    <location>
        <begin position="328"/>
        <end position="347"/>
    </location>
</feature>
<dbReference type="Proteomes" id="UP000189703">
    <property type="component" value="Unplaced"/>
</dbReference>
<dbReference type="AlphaFoldDB" id="A0A1U8QAX1"/>
<evidence type="ECO:0000256" key="9">
    <source>
        <dbReference type="SAM" id="SignalP"/>
    </source>
</evidence>
<sequence>MRRITQTAFCVGLVVRFLLFFFLFASNSSAVVAADDDLSIVVAHPTTLQLSSGFPVKDSPGSKPSMSMVCNRVHIRGLSRLKSLRKYAHSLKVIVKVIQTGSGIRLQNVEVCFHRNMSLGIGMCPQGNWEKLVKGSWVRSMSPYDSKLLDIRMPGLTSEIFEVSTEEEFLSYRIFFLVIGVILITLAPEFGNSLVFYYSSAMTVGIILVVLMVLFQGMKLLPTGRKNSLAIFLFSSIVGIGSFFISYLLGLVHSLLIEMGFHEDMYNPLAIFLLVCVALAGAWLGFWVVRKLVVTEDGSVDKSIARFVTYSIWVFAAVMILQSSLDPLLAAVALVAGILISLLLRRVTKLRSSRHRHNIFRHSSRLAKHNRRKLPNQDFPTEESDDEYQHKIRMLGESELFGTETRPFRLSSCNSSRGLAKTPPCRSLDSETYYSTYHKTPERKEFSKDEWDKFTRESTKKALEDLFSSPDFNKFAVANAERITLAPPKDHRSTSKQQGRWFI</sequence>
<accession>A0A1U8QAX1</accession>
<proteinExistence type="inferred from homology"/>
<comment type="similarity">
    <text evidence="2">Belongs to the NEMP family.</text>
</comment>
<gene>
    <name evidence="11" type="primary">LOC104608649</name>
</gene>
<dbReference type="FunCoup" id="A0A1U8QAX1">
    <property type="interactions" value="2014"/>
</dbReference>
<keyword evidence="6 8" id="KW-0472">Membrane</keyword>
<evidence type="ECO:0000256" key="5">
    <source>
        <dbReference type="ARBA" id="ARBA00022989"/>
    </source>
</evidence>
<evidence type="ECO:0000256" key="8">
    <source>
        <dbReference type="SAM" id="Phobius"/>
    </source>
</evidence>
<reference evidence="11" key="1">
    <citation type="submission" date="2025-08" db="UniProtKB">
        <authorList>
            <consortium name="RefSeq"/>
        </authorList>
    </citation>
    <scope>IDENTIFICATION</scope>
</reference>
<organism evidence="10 11">
    <name type="scientific">Nelumbo nucifera</name>
    <name type="common">Sacred lotus</name>
    <dbReference type="NCBI Taxonomy" id="4432"/>
    <lineage>
        <taxon>Eukaryota</taxon>
        <taxon>Viridiplantae</taxon>
        <taxon>Streptophyta</taxon>
        <taxon>Embryophyta</taxon>
        <taxon>Tracheophyta</taxon>
        <taxon>Spermatophyta</taxon>
        <taxon>Magnoliopsida</taxon>
        <taxon>Proteales</taxon>
        <taxon>Nelumbonaceae</taxon>
        <taxon>Nelumbo</taxon>
    </lineage>
</organism>
<dbReference type="InParanoid" id="A0A1U8QAX1"/>
<evidence type="ECO:0000256" key="4">
    <source>
        <dbReference type="ARBA" id="ARBA00022729"/>
    </source>
</evidence>
<dbReference type="InterPro" id="IPR019358">
    <property type="entry name" value="NEMP_fam"/>
</dbReference>
<feature type="signal peptide" evidence="9">
    <location>
        <begin position="1"/>
        <end position="33"/>
    </location>
</feature>
<feature type="transmembrane region" description="Helical" evidence="8">
    <location>
        <begin position="227"/>
        <end position="249"/>
    </location>
</feature>
<keyword evidence="3 8" id="KW-0812">Transmembrane</keyword>
<evidence type="ECO:0000256" key="6">
    <source>
        <dbReference type="ARBA" id="ARBA00023136"/>
    </source>
</evidence>
<keyword evidence="10" id="KW-1185">Reference proteome</keyword>
<dbReference type="PANTHER" id="PTHR31587">
    <property type="entry name" value="TRANSMEMBRANE PROTEIN (DUF2215)"/>
    <property type="match status" value="1"/>
</dbReference>
<evidence type="ECO:0000313" key="11">
    <source>
        <dbReference type="RefSeq" id="XP_019055225.1"/>
    </source>
</evidence>
<feature type="transmembrane region" description="Helical" evidence="8">
    <location>
        <begin position="195"/>
        <end position="215"/>
    </location>
</feature>
<dbReference type="Pfam" id="PF10225">
    <property type="entry name" value="NEMP"/>
    <property type="match status" value="1"/>
</dbReference>
<dbReference type="GeneID" id="104608649"/>
<evidence type="ECO:0000256" key="2">
    <source>
        <dbReference type="ARBA" id="ARBA00005748"/>
    </source>
</evidence>
<keyword evidence="5 8" id="KW-1133">Transmembrane helix</keyword>
<evidence type="ECO:0000256" key="3">
    <source>
        <dbReference type="ARBA" id="ARBA00022692"/>
    </source>
</evidence>
<keyword evidence="7" id="KW-0539">Nucleus</keyword>
<dbReference type="RefSeq" id="XP_019055225.1">
    <property type="nucleotide sequence ID" value="XM_019199680.1"/>
</dbReference>
<feature type="transmembrane region" description="Helical" evidence="8">
    <location>
        <begin position="304"/>
        <end position="322"/>
    </location>
</feature>
<evidence type="ECO:0000256" key="1">
    <source>
        <dbReference type="ARBA" id="ARBA00004575"/>
    </source>
</evidence>
<feature type="chain" id="PRO_5010528420" evidence="9">
    <location>
        <begin position="34"/>
        <end position="503"/>
    </location>
</feature>
<dbReference type="OrthoDB" id="1890267at2759"/>
<dbReference type="GO" id="GO:0005637">
    <property type="term" value="C:nuclear inner membrane"/>
    <property type="evidence" value="ECO:0007669"/>
    <property type="project" value="UniProtKB-SubCell"/>
</dbReference>
<keyword evidence="4 9" id="KW-0732">Signal</keyword>
<dbReference type="OMA" id="CTRVHIR"/>
<dbReference type="PANTHER" id="PTHR31587:SF4">
    <property type="entry name" value="TRANSMEMBRANE PROTEIN (DUF2215)"/>
    <property type="match status" value="1"/>
</dbReference>
<comment type="subcellular location">
    <subcellularLocation>
        <location evidence="1">Nucleus inner membrane</location>
        <topology evidence="1">Multi-pass membrane protein</topology>
        <orientation evidence="1">Nucleoplasmic side</orientation>
    </subcellularLocation>
</comment>
<evidence type="ECO:0000256" key="7">
    <source>
        <dbReference type="ARBA" id="ARBA00023242"/>
    </source>
</evidence>
<evidence type="ECO:0000313" key="10">
    <source>
        <dbReference type="Proteomes" id="UP000189703"/>
    </source>
</evidence>
<name>A0A1U8QAX1_NELNU</name>
<feature type="transmembrane region" description="Helical" evidence="8">
    <location>
        <begin position="269"/>
        <end position="292"/>
    </location>
</feature>